<dbReference type="PANTHER" id="PTHR43124">
    <property type="entry name" value="PURINE EFFLUX PUMP PBUE"/>
    <property type="match status" value="1"/>
</dbReference>
<comment type="caution">
    <text evidence="8">The sequence shown here is derived from an EMBL/GenBank/DDBJ whole genome shotgun (WGS) entry which is preliminary data.</text>
</comment>
<dbReference type="AlphaFoldDB" id="A0ABD6BZ11"/>
<reference evidence="8 9" key="1">
    <citation type="journal article" date="2019" name="Int. J. Syst. Evol. Microbiol.">
        <title>The Global Catalogue of Microorganisms (GCM) 10K type strain sequencing project: providing services to taxonomists for standard genome sequencing and annotation.</title>
        <authorList>
            <consortium name="The Broad Institute Genomics Platform"/>
            <consortium name="The Broad Institute Genome Sequencing Center for Infectious Disease"/>
            <person name="Wu L."/>
            <person name="Ma J."/>
        </authorList>
    </citation>
    <scope>NUCLEOTIDE SEQUENCE [LARGE SCALE GENOMIC DNA]</scope>
    <source>
        <strain evidence="8 9">CGMCC 1.12689</strain>
    </source>
</reference>
<dbReference type="GO" id="GO:0005886">
    <property type="term" value="C:plasma membrane"/>
    <property type="evidence" value="ECO:0007669"/>
    <property type="project" value="UniProtKB-SubCell"/>
</dbReference>
<evidence type="ECO:0000256" key="5">
    <source>
        <dbReference type="ARBA" id="ARBA00023136"/>
    </source>
</evidence>
<dbReference type="PANTHER" id="PTHR43124:SF3">
    <property type="entry name" value="CHLORAMPHENICOL EFFLUX PUMP RV0191"/>
    <property type="match status" value="1"/>
</dbReference>
<feature type="transmembrane region" description="Helical" evidence="6">
    <location>
        <begin position="52"/>
        <end position="72"/>
    </location>
</feature>
<dbReference type="RefSeq" id="WP_256416519.1">
    <property type="nucleotide sequence ID" value="NZ_JANHDL010000001.1"/>
</dbReference>
<protein>
    <submittedName>
        <fullName evidence="8">Nitrate/nitrite transporter</fullName>
    </submittedName>
</protein>
<feature type="transmembrane region" description="Helical" evidence="6">
    <location>
        <begin position="20"/>
        <end position="40"/>
    </location>
</feature>
<gene>
    <name evidence="8" type="ORF">ACFR9T_04405</name>
</gene>
<evidence type="ECO:0000313" key="8">
    <source>
        <dbReference type="EMBL" id="MFD1569831.1"/>
    </source>
</evidence>
<keyword evidence="3 6" id="KW-0812">Transmembrane</keyword>
<organism evidence="8 9">
    <name type="scientific">Halorubrum laminariae</name>
    <dbReference type="NCBI Taxonomy" id="1433523"/>
    <lineage>
        <taxon>Archaea</taxon>
        <taxon>Methanobacteriati</taxon>
        <taxon>Methanobacteriota</taxon>
        <taxon>Stenosarchaea group</taxon>
        <taxon>Halobacteria</taxon>
        <taxon>Halobacteriales</taxon>
        <taxon>Haloferacaceae</taxon>
        <taxon>Halorubrum</taxon>
    </lineage>
</organism>
<feature type="transmembrane region" description="Helical" evidence="6">
    <location>
        <begin position="289"/>
        <end position="307"/>
    </location>
</feature>
<evidence type="ECO:0000256" key="1">
    <source>
        <dbReference type="ARBA" id="ARBA00004651"/>
    </source>
</evidence>
<evidence type="ECO:0000256" key="3">
    <source>
        <dbReference type="ARBA" id="ARBA00022692"/>
    </source>
</evidence>
<evidence type="ECO:0000256" key="6">
    <source>
        <dbReference type="SAM" id="Phobius"/>
    </source>
</evidence>
<dbReference type="Proteomes" id="UP001597185">
    <property type="component" value="Unassembled WGS sequence"/>
</dbReference>
<feature type="transmembrane region" description="Helical" evidence="6">
    <location>
        <begin position="175"/>
        <end position="195"/>
    </location>
</feature>
<feature type="transmembrane region" description="Helical" evidence="6">
    <location>
        <begin position="259"/>
        <end position="277"/>
    </location>
</feature>
<evidence type="ECO:0000256" key="2">
    <source>
        <dbReference type="ARBA" id="ARBA00022475"/>
    </source>
</evidence>
<dbReference type="InterPro" id="IPR036259">
    <property type="entry name" value="MFS_trans_sf"/>
</dbReference>
<dbReference type="InterPro" id="IPR020846">
    <property type="entry name" value="MFS_dom"/>
</dbReference>
<keyword evidence="9" id="KW-1185">Reference proteome</keyword>
<proteinExistence type="predicted"/>
<keyword evidence="2" id="KW-1003">Cell membrane</keyword>
<evidence type="ECO:0000259" key="7">
    <source>
        <dbReference type="PROSITE" id="PS50850"/>
    </source>
</evidence>
<dbReference type="Gene3D" id="1.20.1250.20">
    <property type="entry name" value="MFS general substrate transporter like domains"/>
    <property type="match status" value="2"/>
</dbReference>
<evidence type="ECO:0000313" key="9">
    <source>
        <dbReference type="Proteomes" id="UP001597185"/>
    </source>
</evidence>
<name>A0ABD6BZ11_9EURY</name>
<dbReference type="InterPro" id="IPR011701">
    <property type="entry name" value="MFS"/>
</dbReference>
<feature type="transmembrane region" description="Helical" evidence="6">
    <location>
        <begin position="110"/>
        <end position="128"/>
    </location>
</feature>
<feature type="transmembrane region" description="Helical" evidence="6">
    <location>
        <begin position="228"/>
        <end position="247"/>
    </location>
</feature>
<feature type="transmembrane region" description="Helical" evidence="6">
    <location>
        <begin position="347"/>
        <end position="365"/>
    </location>
</feature>
<accession>A0ABD6BZ11</accession>
<dbReference type="EMBL" id="JBHUDB010000001">
    <property type="protein sequence ID" value="MFD1569831.1"/>
    <property type="molecule type" value="Genomic_DNA"/>
</dbReference>
<sequence>MRYLSTAATVIRDLRSEGRGRILVVVAFGWFLSISVRMIYPALLPYIRETYGLTLTTVGLLLTVLWTAYAFGQLPAGVLGDWLGDRPLLIASQLLAAAMLALVVLADSAAVLYAATALFGGATALYGVSRFTILETVYSEHLGTATGVTMAAGDLGNAVMPPAAGFVAAALTWQYGFGIAVPLFLVAAGGLWVVLPRPTATESSLRDAVALDDVVATLSLPSVRRGTLLLVLWAVIIQAFMGFYPTYLIEQKSVSRQTATVLFGFFFSLGMVLKPIAGRAYDRIGIRRPLLAIAGAAAAAFVALPLVEGVRSFVLVTILASGLLGFETVVVSDLTNRLPDGTRGTSLGALRTVYLAFGAASPAVFGAVADRGYFDEAFFAVAAVAGGVALVAIRLAGD</sequence>
<feature type="transmembrane region" description="Helical" evidence="6">
    <location>
        <begin position="377"/>
        <end position="397"/>
    </location>
</feature>
<feature type="transmembrane region" description="Helical" evidence="6">
    <location>
        <begin position="313"/>
        <end position="335"/>
    </location>
</feature>
<dbReference type="SUPFAM" id="SSF103473">
    <property type="entry name" value="MFS general substrate transporter"/>
    <property type="match status" value="1"/>
</dbReference>
<feature type="domain" description="Major facilitator superfamily (MFS) profile" evidence="7">
    <location>
        <begin position="22"/>
        <end position="398"/>
    </location>
</feature>
<dbReference type="InterPro" id="IPR050189">
    <property type="entry name" value="MFS_Efflux_Transporters"/>
</dbReference>
<evidence type="ECO:0000256" key="4">
    <source>
        <dbReference type="ARBA" id="ARBA00022989"/>
    </source>
</evidence>
<dbReference type="Pfam" id="PF07690">
    <property type="entry name" value="MFS_1"/>
    <property type="match status" value="1"/>
</dbReference>
<feature type="transmembrane region" description="Helical" evidence="6">
    <location>
        <begin position="87"/>
        <end position="105"/>
    </location>
</feature>
<keyword evidence="4 6" id="KW-1133">Transmembrane helix</keyword>
<dbReference type="PROSITE" id="PS50850">
    <property type="entry name" value="MFS"/>
    <property type="match status" value="1"/>
</dbReference>
<keyword evidence="5 6" id="KW-0472">Membrane</keyword>
<comment type="subcellular location">
    <subcellularLocation>
        <location evidence="1">Cell membrane</location>
        <topology evidence="1">Multi-pass membrane protein</topology>
    </subcellularLocation>
</comment>